<evidence type="ECO:0000256" key="1">
    <source>
        <dbReference type="PROSITE-ProRule" id="PRU00047"/>
    </source>
</evidence>
<feature type="region of interest" description="Disordered" evidence="2">
    <location>
        <begin position="447"/>
        <end position="496"/>
    </location>
</feature>
<sequence length="496" mass="58909">MPKGKGRKKEEEEEKDSNQSPNASERKEQDSFEVEVREIDIYSISETLARFFNDRHDLQGTENKLRITYEITMDPQTKRWPKESIWMVFKDWVKKTRRSEPVGLLLLSQCKRYFIKHVSNKKRDELERTTAHYEDAQGKTREQIKLEEEDKEGERLRKSAHKRAVSIACLNKVDEKDEIVNLRPLKKIESAEGRTILYEPSSPKNIEKWSAEIDHPKKAGLQPWMKLKQLMLLYELHPYDGLAILFKHLSSTERTQIRYEVEDALGEDGMRPEKGWEAIKAWIQKHSKAQVNWTTITRCLQKEDESLDQFNERFFECYLLHSGQTEYDMDTIDQSQDLPLKTMYLQQVLPEIRRGVKTRFPGWDNRSSTMAEIKEFGEKVDRDEEVRIRFLVDEKKGMARERERFPQSNRDRGRFPQSERQKEPRPCHNCGQIGHWIRECKAPRKMYRDRSNERVGEENRSDKMKELWKKLQSQSGEELSRICDSMSETNNNTDLE</sequence>
<dbReference type="GeneTree" id="ENSGT01030000239934"/>
<proteinExistence type="predicted"/>
<dbReference type="InterPro" id="IPR001878">
    <property type="entry name" value="Znf_CCHC"/>
</dbReference>
<dbReference type="AlphaFoldDB" id="A0A8C5A6M4"/>
<reference evidence="4" key="2">
    <citation type="submission" date="2025-09" db="UniProtKB">
        <authorList>
            <consortium name="Ensembl"/>
        </authorList>
    </citation>
    <scope>IDENTIFICATION</scope>
</reference>
<evidence type="ECO:0000256" key="2">
    <source>
        <dbReference type="SAM" id="MobiDB-lite"/>
    </source>
</evidence>
<keyword evidence="1" id="KW-0479">Metal-binding</keyword>
<feature type="region of interest" description="Disordered" evidence="2">
    <location>
        <begin position="1"/>
        <end position="31"/>
    </location>
</feature>
<evidence type="ECO:0000313" key="5">
    <source>
        <dbReference type="Proteomes" id="UP000694546"/>
    </source>
</evidence>
<dbReference type="SMART" id="SM00343">
    <property type="entry name" value="ZnF_C2HC"/>
    <property type="match status" value="1"/>
</dbReference>
<protein>
    <recommendedName>
        <fullName evidence="3">CCHC-type domain-containing protein</fullName>
    </recommendedName>
</protein>
<dbReference type="Ensembl" id="ENSGMOT00000040149.1">
    <property type="protein sequence ID" value="ENSGMOP00000026889.1"/>
    <property type="gene ID" value="ENSGMOG00000024457.1"/>
</dbReference>
<dbReference type="GO" id="GO:0008270">
    <property type="term" value="F:zinc ion binding"/>
    <property type="evidence" value="ECO:0007669"/>
    <property type="project" value="UniProtKB-KW"/>
</dbReference>
<organism evidence="4 5">
    <name type="scientific">Gadus morhua</name>
    <name type="common">Atlantic cod</name>
    <dbReference type="NCBI Taxonomy" id="8049"/>
    <lineage>
        <taxon>Eukaryota</taxon>
        <taxon>Metazoa</taxon>
        <taxon>Chordata</taxon>
        <taxon>Craniata</taxon>
        <taxon>Vertebrata</taxon>
        <taxon>Euteleostomi</taxon>
        <taxon>Actinopterygii</taxon>
        <taxon>Neopterygii</taxon>
        <taxon>Teleostei</taxon>
        <taxon>Neoteleostei</taxon>
        <taxon>Acanthomorphata</taxon>
        <taxon>Zeiogadaria</taxon>
        <taxon>Gadariae</taxon>
        <taxon>Gadiformes</taxon>
        <taxon>Gadoidei</taxon>
        <taxon>Gadidae</taxon>
        <taxon>Gadus</taxon>
    </lineage>
</organism>
<dbReference type="SUPFAM" id="SSF57756">
    <property type="entry name" value="Retrovirus zinc finger-like domains"/>
    <property type="match status" value="1"/>
</dbReference>
<dbReference type="Pfam" id="PF00098">
    <property type="entry name" value="zf-CCHC"/>
    <property type="match status" value="1"/>
</dbReference>
<dbReference type="PROSITE" id="PS50158">
    <property type="entry name" value="ZF_CCHC"/>
    <property type="match status" value="1"/>
</dbReference>
<dbReference type="Proteomes" id="UP000694546">
    <property type="component" value="Chromosome 19"/>
</dbReference>
<evidence type="ECO:0000259" key="3">
    <source>
        <dbReference type="PROSITE" id="PS50158"/>
    </source>
</evidence>
<feature type="compositionally biased region" description="Basic and acidic residues" evidence="2">
    <location>
        <begin position="447"/>
        <end position="469"/>
    </location>
</feature>
<reference evidence="4" key="1">
    <citation type="submission" date="2025-08" db="UniProtKB">
        <authorList>
            <consortium name="Ensembl"/>
        </authorList>
    </citation>
    <scope>IDENTIFICATION</scope>
</reference>
<dbReference type="Gene3D" id="4.10.60.10">
    <property type="entry name" value="Zinc finger, CCHC-type"/>
    <property type="match status" value="1"/>
</dbReference>
<feature type="domain" description="CCHC-type" evidence="3">
    <location>
        <begin position="427"/>
        <end position="441"/>
    </location>
</feature>
<dbReference type="GO" id="GO:0003676">
    <property type="term" value="F:nucleic acid binding"/>
    <property type="evidence" value="ECO:0007669"/>
    <property type="project" value="InterPro"/>
</dbReference>
<feature type="compositionally biased region" description="Polar residues" evidence="2">
    <location>
        <begin position="486"/>
        <end position="496"/>
    </location>
</feature>
<accession>A0A8C5A6M4</accession>
<evidence type="ECO:0000313" key="4">
    <source>
        <dbReference type="Ensembl" id="ENSGMOP00000026889.1"/>
    </source>
</evidence>
<name>A0A8C5A6M4_GADMO</name>
<keyword evidence="1" id="KW-0862">Zinc</keyword>
<keyword evidence="5" id="KW-1185">Reference proteome</keyword>
<keyword evidence="1" id="KW-0863">Zinc-finger</keyword>
<dbReference type="InterPro" id="IPR036875">
    <property type="entry name" value="Znf_CCHC_sf"/>
</dbReference>
<feature type="region of interest" description="Disordered" evidence="2">
    <location>
        <begin position="399"/>
        <end position="428"/>
    </location>
</feature>
<feature type="compositionally biased region" description="Basic and acidic residues" evidence="2">
    <location>
        <begin position="399"/>
        <end position="426"/>
    </location>
</feature>